<dbReference type="SUPFAM" id="SSF53822">
    <property type="entry name" value="Periplasmic binding protein-like I"/>
    <property type="match status" value="1"/>
</dbReference>
<dbReference type="EMBL" id="BAAAHE010000002">
    <property type="protein sequence ID" value="GAA0604041.1"/>
    <property type="molecule type" value="Genomic_DNA"/>
</dbReference>
<reference evidence="4 5" key="1">
    <citation type="journal article" date="2019" name="Int. J. Syst. Evol. Microbiol.">
        <title>The Global Catalogue of Microorganisms (GCM) 10K type strain sequencing project: providing services to taxonomists for standard genome sequencing and annotation.</title>
        <authorList>
            <consortium name="The Broad Institute Genomics Platform"/>
            <consortium name="The Broad Institute Genome Sequencing Center for Infectious Disease"/>
            <person name="Wu L."/>
            <person name="Ma J."/>
        </authorList>
    </citation>
    <scope>NUCLEOTIDE SEQUENCE [LARGE SCALE GENOMIC DNA]</scope>
    <source>
        <strain evidence="4 5">JCM 10671</strain>
    </source>
</reference>
<dbReference type="InterPro" id="IPR028081">
    <property type="entry name" value="Leu-bd"/>
</dbReference>
<gene>
    <name evidence="4" type="ORF">GCM10009547_02210</name>
</gene>
<feature type="domain" description="Leucine-binding protein" evidence="3">
    <location>
        <begin position="27"/>
        <end position="343"/>
    </location>
</feature>
<dbReference type="Proteomes" id="UP001500957">
    <property type="component" value="Unassembled WGS sequence"/>
</dbReference>
<dbReference type="InterPro" id="IPR028082">
    <property type="entry name" value="Peripla_BP_I"/>
</dbReference>
<organism evidence="4 5">
    <name type="scientific">Sporichthya brevicatena</name>
    <dbReference type="NCBI Taxonomy" id="171442"/>
    <lineage>
        <taxon>Bacteria</taxon>
        <taxon>Bacillati</taxon>
        <taxon>Actinomycetota</taxon>
        <taxon>Actinomycetes</taxon>
        <taxon>Sporichthyales</taxon>
        <taxon>Sporichthyaceae</taxon>
        <taxon>Sporichthya</taxon>
    </lineage>
</organism>
<evidence type="ECO:0000313" key="4">
    <source>
        <dbReference type="EMBL" id="GAA0604041.1"/>
    </source>
</evidence>
<proteinExistence type="inferred from homology"/>
<protein>
    <recommendedName>
        <fullName evidence="3">Leucine-binding protein domain-containing protein</fullName>
    </recommendedName>
</protein>
<accession>A0ABN1G4Y2</accession>
<dbReference type="Pfam" id="PF13458">
    <property type="entry name" value="Peripla_BP_6"/>
    <property type="match status" value="1"/>
</dbReference>
<name>A0ABN1G4Y2_9ACTN</name>
<evidence type="ECO:0000313" key="5">
    <source>
        <dbReference type="Proteomes" id="UP001500957"/>
    </source>
</evidence>
<keyword evidence="2" id="KW-0732">Signal</keyword>
<dbReference type="InterPro" id="IPR051010">
    <property type="entry name" value="BCAA_transport"/>
</dbReference>
<evidence type="ECO:0000256" key="1">
    <source>
        <dbReference type="ARBA" id="ARBA00010062"/>
    </source>
</evidence>
<comment type="caution">
    <text evidence="4">The sequence shown here is derived from an EMBL/GenBank/DDBJ whole genome shotgun (WGS) entry which is preliminary data.</text>
</comment>
<evidence type="ECO:0000256" key="2">
    <source>
        <dbReference type="ARBA" id="ARBA00022729"/>
    </source>
</evidence>
<dbReference type="Gene3D" id="3.40.50.2300">
    <property type="match status" value="2"/>
</dbReference>
<evidence type="ECO:0000259" key="3">
    <source>
        <dbReference type="Pfam" id="PF13458"/>
    </source>
</evidence>
<keyword evidence="5" id="KW-1185">Reference proteome</keyword>
<sequence>MSAVEKLVATAPIFGGNGPCKPATLSPVAIGNVSTLSGVIGELMSPVRSGLETFVASQNACGGLNGHRIELFIGDDQGDPATASARVQELIQTKKIMAFVGHIQVLTVDAIVPIINKYKIPVIGSDLTSNTWFTNPLMFPMGSGIQSTAYGYIKAAVDYFKVKNIGQLWCLEVPRACEQHDRAFKELAPMLGATVKKTIQVSITAPSYVQECLAMKNAGVEAIGLTFDAASQHRVARSCAQVGFFPKVMPYPLGVGNEKQFLQGNKWLGNAYVSMNHFPWFMNDTPALKYWHASINKFNPGFTNGGAAVMGWSSGALLVAASAGLSAENPTTQQLLDTLWTFKGQKWTTLGGLTPPLTFVKNGNPRVPYCLWTGISNADNTGWASGTSKPTCTDLIAPSDPQYKK</sequence>
<dbReference type="PANTHER" id="PTHR30483">
    <property type="entry name" value="LEUCINE-SPECIFIC-BINDING PROTEIN"/>
    <property type="match status" value="1"/>
</dbReference>
<dbReference type="PANTHER" id="PTHR30483:SF6">
    <property type="entry name" value="PERIPLASMIC BINDING PROTEIN OF ABC TRANSPORTER FOR NATURAL AMINO ACIDS"/>
    <property type="match status" value="1"/>
</dbReference>
<comment type="similarity">
    <text evidence="1">Belongs to the leucine-binding protein family.</text>
</comment>